<dbReference type="RefSeq" id="WP_095131259.1">
    <property type="nucleotide sequence ID" value="NZ_NIBG01000002.1"/>
</dbReference>
<dbReference type="EMBL" id="NIBG01000002">
    <property type="protein sequence ID" value="PAB60738.1"/>
    <property type="molecule type" value="Genomic_DNA"/>
</dbReference>
<dbReference type="OrthoDB" id="2627016at2"/>
<accession>A0A267MPB1</accession>
<dbReference type="AlphaFoldDB" id="A0A267MPB1"/>
<keyword evidence="2" id="KW-1185">Reference proteome</keyword>
<evidence type="ECO:0000313" key="1">
    <source>
        <dbReference type="EMBL" id="PAB60738.1"/>
    </source>
</evidence>
<comment type="caution">
    <text evidence="1">The sequence shown here is derived from an EMBL/GenBank/DDBJ whole genome shotgun (WGS) entry which is preliminary data.</text>
</comment>
<organism evidence="1 2">
    <name type="scientific">Anaeromicrobium sediminis</name>
    <dbReference type="NCBI Taxonomy" id="1478221"/>
    <lineage>
        <taxon>Bacteria</taxon>
        <taxon>Bacillati</taxon>
        <taxon>Bacillota</taxon>
        <taxon>Clostridia</taxon>
        <taxon>Peptostreptococcales</taxon>
        <taxon>Thermotaleaceae</taxon>
        <taxon>Anaeromicrobium</taxon>
    </lineage>
</organism>
<gene>
    <name evidence="1" type="ORF">CCE28_04155</name>
</gene>
<dbReference type="Proteomes" id="UP000216024">
    <property type="component" value="Unassembled WGS sequence"/>
</dbReference>
<reference evidence="1 2" key="1">
    <citation type="submission" date="2017-06" db="EMBL/GenBank/DDBJ databases">
        <title>Draft genome sequence of anaerobic fermentative bacterium Anaeromicrobium sediminis DY2726D isolated from West Pacific Ocean sediments.</title>
        <authorList>
            <person name="Zeng X."/>
        </authorList>
    </citation>
    <scope>NUCLEOTIDE SEQUENCE [LARGE SCALE GENOMIC DNA]</scope>
    <source>
        <strain evidence="1 2">DY2726D</strain>
    </source>
</reference>
<proteinExistence type="predicted"/>
<name>A0A267MPB1_9FIRM</name>
<protein>
    <submittedName>
        <fullName evidence="1">Uncharacterized protein</fullName>
    </submittedName>
</protein>
<sequence>MKMLNKKAIFYIPYEDGNDMNLDKKKIKHIEDYVVDELIKLGGGATVLEGVGYWRDAAGVKKKMDTKVILSYLKNYDNILDRIEKIGNYIKNETNSKEVCYELNDVSYFM</sequence>
<evidence type="ECO:0000313" key="2">
    <source>
        <dbReference type="Proteomes" id="UP000216024"/>
    </source>
</evidence>